<comment type="similarity">
    <text evidence="1 4">Belongs to the D-isomer specific 2-hydroxyacid dehydrogenase family.</text>
</comment>
<dbReference type="PROSITE" id="PS00670">
    <property type="entry name" value="D_2_HYDROXYACID_DH_2"/>
    <property type="match status" value="1"/>
</dbReference>
<gene>
    <name evidence="7" type="ORF">M3202_20870</name>
</gene>
<evidence type="ECO:0000256" key="4">
    <source>
        <dbReference type="RuleBase" id="RU003719"/>
    </source>
</evidence>
<dbReference type="Pfam" id="PF00389">
    <property type="entry name" value="2-Hacid_dh"/>
    <property type="match status" value="1"/>
</dbReference>
<keyword evidence="2 4" id="KW-0560">Oxidoreductase</keyword>
<organism evidence="7 8">
    <name type="scientific">Halalkalibacter oceani</name>
    <dbReference type="NCBI Taxonomy" id="1653776"/>
    <lineage>
        <taxon>Bacteria</taxon>
        <taxon>Bacillati</taxon>
        <taxon>Bacillota</taxon>
        <taxon>Bacilli</taxon>
        <taxon>Bacillales</taxon>
        <taxon>Bacillaceae</taxon>
        <taxon>Halalkalibacter</taxon>
    </lineage>
</organism>
<dbReference type="PANTHER" id="PTHR43761:SF1">
    <property type="entry name" value="D-ISOMER SPECIFIC 2-HYDROXYACID DEHYDROGENASE CATALYTIC DOMAIN-CONTAINING PROTEIN-RELATED"/>
    <property type="match status" value="1"/>
</dbReference>
<comment type="caution">
    <text evidence="7">The sequence shown here is derived from an EMBL/GenBank/DDBJ whole genome shotgun (WGS) entry which is preliminary data.</text>
</comment>
<dbReference type="CDD" id="cd12175">
    <property type="entry name" value="2-Hacid_dh_11"/>
    <property type="match status" value="1"/>
</dbReference>
<accession>A0A9X2DWG8</accession>
<dbReference type="AlphaFoldDB" id="A0A9X2DWG8"/>
<dbReference type="EMBL" id="JAMBOL010000040">
    <property type="protein sequence ID" value="MCM3716503.1"/>
    <property type="molecule type" value="Genomic_DNA"/>
</dbReference>
<evidence type="ECO:0000313" key="7">
    <source>
        <dbReference type="EMBL" id="MCM3716503.1"/>
    </source>
</evidence>
<evidence type="ECO:0000256" key="1">
    <source>
        <dbReference type="ARBA" id="ARBA00005854"/>
    </source>
</evidence>
<dbReference type="InterPro" id="IPR036291">
    <property type="entry name" value="NAD(P)-bd_dom_sf"/>
</dbReference>
<dbReference type="Pfam" id="PF02826">
    <property type="entry name" value="2-Hacid_dh_C"/>
    <property type="match status" value="1"/>
</dbReference>
<dbReference type="Proteomes" id="UP001139179">
    <property type="component" value="Unassembled WGS sequence"/>
</dbReference>
<feature type="domain" description="D-isomer specific 2-hydroxyacid dehydrogenase NAD-binding" evidence="6">
    <location>
        <begin position="107"/>
        <end position="286"/>
    </location>
</feature>
<dbReference type="PANTHER" id="PTHR43761">
    <property type="entry name" value="D-ISOMER SPECIFIC 2-HYDROXYACID DEHYDROGENASE FAMILY PROTEIN (AFU_ORTHOLOGUE AFUA_1G13630)"/>
    <property type="match status" value="1"/>
</dbReference>
<dbReference type="InterPro" id="IPR029753">
    <property type="entry name" value="D-isomer_DH_CS"/>
</dbReference>
<evidence type="ECO:0000259" key="6">
    <source>
        <dbReference type="Pfam" id="PF02826"/>
    </source>
</evidence>
<dbReference type="FunFam" id="3.40.50.720:FF:000203">
    <property type="entry name" value="D-3-phosphoglycerate dehydrogenase (SerA)"/>
    <property type="match status" value="1"/>
</dbReference>
<feature type="domain" description="D-isomer specific 2-hydroxyacid dehydrogenase catalytic" evidence="5">
    <location>
        <begin position="6"/>
        <end position="315"/>
    </location>
</feature>
<keyword evidence="8" id="KW-1185">Reference proteome</keyword>
<evidence type="ECO:0000256" key="3">
    <source>
        <dbReference type="ARBA" id="ARBA00023027"/>
    </source>
</evidence>
<dbReference type="RefSeq" id="WP_251225153.1">
    <property type="nucleotide sequence ID" value="NZ_JAMBOL010000040.1"/>
</dbReference>
<dbReference type="GO" id="GO:0016616">
    <property type="term" value="F:oxidoreductase activity, acting on the CH-OH group of donors, NAD or NADP as acceptor"/>
    <property type="evidence" value="ECO:0007669"/>
    <property type="project" value="InterPro"/>
</dbReference>
<dbReference type="PROSITE" id="PS00671">
    <property type="entry name" value="D_2_HYDROXYACID_DH_3"/>
    <property type="match status" value="1"/>
</dbReference>
<sequence>MKHKVLMMDQVSPKMEMLSREYLNEQTEIIFCKNDRDREEHIATADVLVTFTNGIAKKWIEKAERCRFIQKLGAGVNNIDIEEASKRGIPVANTVGLNATSVAEHTVMLMLSTLKHLVQAHTAITNESRWLKTELRDRSYELSYKKVGLIGFGNIGKKVSQLLTGFRCDISYFDIFRLTEKEEEELGISFKPVDDLLKSCDVISLHVPLTEKTRHLIDAEKLAMMKADAILINTCRGGIIDEHALYQALKNGQLIGAGLDVFENEPIDQTNPLTRLPNVIVTPHIGGGTNEAMEAVASEAYYNINVFLCEGALSDVKNVVNREKVGSLR</sequence>
<dbReference type="GO" id="GO:0051287">
    <property type="term" value="F:NAD binding"/>
    <property type="evidence" value="ECO:0007669"/>
    <property type="project" value="InterPro"/>
</dbReference>
<keyword evidence="3" id="KW-0520">NAD</keyword>
<evidence type="ECO:0000259" key="5">
    <source>
        <dbReference type="Pfam" id="PF00389"/>
    </source>
</evidence>
<evidence type="ECO:0000313" key="8">
    <source>
        <dbReference type="Proteomes" id="UP001139179"/>
    </source>
</evidence>
<dbReference type="SUPFAM" id="SSF51735">
    <property type="entry name" value="NAD(P)-binding Rossmann-fold domains"/>
    <property type="match status" value="1"/>
</dbReference>
<dbReference type="InterPro" id="IPR006140">
    <property type="entry name" value="D-isomer_DH_NAD-bd"/>
</dbReference>
<name>A0A9X2DWG8_9BACI</name>
<proteinExistence type="inferred from homology"/>
<dbReference type="InterPro" id="IPR006139">
    <property type="entry name" value="D-isomer_2_OHA_DH_cat_dom"/>
</dbReference>
<dbReference type="SUPFAM" id="SSF52283">
    <property type="entry name" value="Formate/glycerate dehydrogenase catalytic domain-like"/>
    <property type="match status" value="1"/>
</dbReference>
<evidence type="ECO:0000256" key="2">
    <source>
        <dbReference type="ARBA" id="ARBA00023002"/>
    </source>
</evidence>
<protein>
    <submittedName>
        <fullName evidence="7">2-hydroxyacid dehydrogenase</fullName>
    </submittedName>
</protein>
<dbReference type="Gene3D" id="3.40.50.720">
    <property type="entry name" value="NAD(P)-binding Rossmann-like Domain"/>
    <property type="match status" value="2"/>
</dbReference>
<reference evidence="7" key="1">
    <citation type="submission" date="2022-05" db="EMBL/GenBank/DDBJ databases">
        <title>Comparative Genomics of Spacecraft Associated Microbes.</title>
        <authorList>
            <person name="Tran M.T."/>
            <person name="Wright A."/>
            <person name="Seuylemezian A."/>
            <person name="Eisen J."/>
            <person name="Coil D."/>
        </authorList>
    </citation>
    <scope>NUCLEOTIDE SEQUENCE</scope>
    <source>
        <strain evidence="7">214.1.1</strain>
    </source>
</reference>
<dbReference type="InterPro" id="IPR050418">
    <property type="entry name" value="D-iso_2-hydroxyacid_DH_PdxB"/>
</dbReference>